<reference evidence="1 2" key="1">
    <citation type="submission" date="2019-08" db="EMBL/GenBank/DDBJ databases">
        <title>100 year-old enigma solved: identification of Planctomyces bekefii, the type genus and species of the phylum Planctomycetes.</title>
        <authorList>
            <person name="Svetlana D.N."/>
            <person name="Overmann J."/>
        </authorList>
    </citation>
    <scope>NUCLEOTIDE SEQUENCE [LARGE SCALE GENOMIC DNA]</scope>
    <source>
        <strain evidence="1">Phe10_nw2017</strain>
    </source>
</reference>
<dbReference type="AlphaFoldDB" id="A0A5C6M6F8"/>
<comment type="caution">
    <text evidence="1">The sequence shown here is derived from an EMBL/GenBank/DDBJ whole genome shotgun (WGS) entry which is preliminary data.</text>
</comment>
<reference evidence="1 2" key="2">
    <citation type="submission" date="2019-08" db="EMBL/GenBank/DDBJ databases">
        <authorList>
            <person name="Henke P."/>
        </authorList>
    </citation>
    <scope>NUCLEOTIDE SEQUENCE [LARGE SCALE GENOMIC DNA]</scope>
    <source>
        <strain evidence="1">Phe10_nw2017</strain>
    </source>
</reference>
<protein>
    <submittedName>
        <fullName evidence="1">Uncharacterized protein</fullName>
    </submittedName>
</protein>
<dbReference type="Proteomes" id="UP000321083">
    <property type="component" value="Unassembled WGS sequence"/>
</dbReference>
<evidence type="ECO:0000313" key="2">
    <source>
        <dbReference type="Proteomes" id="UP000321083"/>
    </source>
</evidence>
<proteinExistence type="predicted"/>
<gene>
    <name evidence="1" type="ORF">E3A20_10630</name>
</gene>
<name>A0A5C6M6F8_9PLAN</name>
<evidence type="ECO:0000313" key="1">
    <source>
        <dbReference type="EMBL" id="TWW09807.1"/>
    </source>
</evidence>
<keyword evidence="2" id="KW-1185">Reference proteome</keyword>
<sequence>MPAVEIRGLEPAAGCLLASQLLHSFQLHLDPTQASAVVERITQRTDGVPFYMAAVAQRLAQYPDTVTPHTVDSVVRQLLTADSDPWEMEHFRSRLPVYYRSAVSDANGRHLIQLLRSLALDHYLVSSVDKTYSFRFPLIRSWWQIAQGLES</sequence>
<organism evidence="1 2">
    <name type="scientific">Planctomyces bekefii</name>
    <dbReference type="NCBI Taxonomy" id="1653850"/>
    <lineage>
        <taxon>Bacteria</taxon>
        <taxon>Pseudomonadati</taxon>
        <taxon>Planctomycetota</taxon>
        <taxon>Planctomycetia</taxon>
        <taxon>Planctomycetales</taxon>
        <taxon>Planctomycetaceae</taxon>
        <taxon>Planctomyces</taxon>
    </lineage>
</organism>
<dbReference type="EMBL" id="SRHE01000174">
    <property type="protein sequence ID" value="TWW09807.1"/>
    <property type="molecule type" value="Genomic_DNA"/>
</dbReference>
<accession>A0A5C6M6F8</accession>